<dbReference type="Proteomes" id="UP000298781">
    <property type="component" value="Chromosome"/>
</dbReference>
<dbReference type="InterPro" id="IPR018912">
    <property type="entry name" value="DUF2478"/>
</dbReference>
<evidence type="ECO:0000313" key="1">
    <source>
        <dbReference type="EMBL" id="QCI67900.1"/>
    </source>
</evidence>
<dbReference type="KEGG" id="pstg:E8M01_28920"/>
<proteinExistence type="predicted"/>
<accession>A0A4D7BB74</accession>
<dbReference type="RefSeq" id="WP_136963323.1">
    <property type="nucleotide sequence ID" value="NZ_CP039690.1"/>
</dbReference>
<dbReference type="Pfam" id="PF10649">
    <property type="entry name" value="DUF2478"/>
    <property type="match status" value="1"/>
</dbReference>
<dbReference type="AlphaFoldDB" id="A0A4D7BB74"/>
<dbReference type="OrthoDB" id="5918880at2"/>
<sequence length="175" mass="18033">MSMLAAVIYGPDDDCDQMLADFAHGLAAGGVAVAGLVQINGRDASCAEMDMELEDLDTGRRINICQDLGSGSSDSCRLDPTGLAEAAGALKAALDKPLDLVVINKFGRMESEGQGLVAEIGEAVATGRPLIIGVPRRFAGAWDAFAGGLDEKVACRAEALAAWWAAARSPALAAE</sequence>
<gene>
    <name evidence="1" type="ORF">E8M01_28920</name>
</gene>
<dbReference type="EMBL" id="CP039690">
    <property type="protein sequence ID" value="QCI67900.1"/>
    <property type="molecule type" value="Genomic_DNA"/>
</dbReference>
<reference evidence="1 2" key="1">
    <citation type="submission" date="2019-04" db="EMBL/GenBank/DDBJ databases">
        <title>Phreatobacter aquaticus sp. nov.</title>
        <authorList>
            <person name="Choi A."/>
        </authorList>
    </citation>
    <scope>NUCLEOTIDE SEQUENCE [LARGE SCALE GENOMIC DNA]</scope>
    <source>
        <strain evidence="1 2">KCTC 52518</strain>
    </source>
</reference>
<keyword evidence="2" id="KW-1185">Reference proteome</keyword>
<organism evidence="1 2">
    <name type="scientific">Phreatobacter stygius</name>
    <dbReference type="NCBI Taxonomy" id="1940610"/>
    <lineage>
        <taxon>Bacteria</taxon>
        <taxon>Pseudomonadati</taxon>
        <taxon>Pseudomonadota</taxon>
        <taxon>Alphaproteobacteria</taxon>
        <taxon>Hyphomicrobiales</taxon>
        <taxon>Phreatobacteraceae</taxon>
        <taxon>Phreatobacter</taxon>
    </lineage>
</organism>
<evidence type="ECO:0000313" key="2">
    <source>
        <dbReference type="Proteomes" id="UP000298781"/>
    </source>
</evidence>
<name>A0A4D7BB74_9HYPH</name>
<protein>
    <submittedName>
        <fullName evidence="1">DUF2478 domain-containing protein</fullName>
    </submittedName>
</protein>